<dbReference type="OrthoDB" id="10450184at2759"/>
<keyword evidence="2" id="KW-0472">Membrane</keyword>
<feature type="compositionally biased region" description="Polar residues" evidence="1">
    <location>
        <begin position="282"/>
        <end position="298"/>
    </location>
</feature>
<evidence type="ECO:0000313" key="3">
    <source>
        <dbReference type="EMBL" id="KAF0973161.1"/>
    </source>
</evidence>
<dbReference type="GeneID" id="68115586"/>
<feature type="transmembrane region" description="Helical" evidence="2">
    <location>
        <begin position="30"/>
        <end position="50"/>
    </location>
</feature>
<feature type="region of interest" description="Disordered" evidence="1">
    <location>
        <begin position="377"/>
        <end position="434"/>
    </location>
</feature>
<protein>
    <submittedName>
        <fullName evidence="3">Uncharacterized protein</fullName>
    </submittedName>
</protein>
<comment type="caution">
    <text evidence="3">The sequence shown here is derived from an EMBL/GenBank/DDBJ whole genome shotgun (WGS) entry which is preliminary data.</text>
</comment>
<dbReference type="EMBL" id="VFQX01000061">
    <property type="protein sequence ID" value="KAF0973161.1"/>
    <property type="molecule type" value="Genomic_DNA"/>
</dbReference>
<name>A0A6A5BF74_NAEFO</name>
<dbReference type="RefSeq" id="XP_044557874.1">
    <property type="nucleotide sequence ID" value="XM_044712213.1"/>
</dbReference>
<accession>A0A6A5BF74</accession>
<dbReference type="VEuPathDB" id="AmoebaDB:NF0033970"/>
<feature type="transmembrane region" description="Helical" evidence="2">
    <location>
        <begin position="704"/>
        <end position="728"/>
    </location>
</feature>
<dbReference type="OMA" id="GRTWQKK"/>
<proteinExistence type="predicted"/>
<keyword evidence="2" id="KW-0812">Transmembrane</keyword>
<dbReference type="VEuPathDB" id="AmoebaDB:NfTy_093840"/>
<feature type="transmembrane region" description="Helical" evidence="2">
    <location>
        <begin position="214"/>
        <end position="234"/>
    </location>
</feature>
<dbReference type="AlphaFoldDB" id="A0A6A5BF74"/>
<sequence>MRQVAVGQERFAFTPCRYGQSCCHDKTSGLISAIILVVTSSVMLNLFQFFTEASPTQFVDLTSDSGFGSSYQNLVLNQDGTIMSTNAASSIVLNQTSLLSYDRYILNMTNLNNTFLYTYGSEVGFLYYGIVYQIICLCFEFVMIVLAASPLIAKRGRTWQKKVLLAFCMIAAIMEFVAQPFDLLKIFHPLQDRSISNAATLFLPHFFARMQFQAIYALFVYLFFKIIKIILTIAERMNTKRKREEIKEMYKKAILGLGPTNTESATVDKHPSNNNNNNNNNGIDSSSPRSETSGFLNLGNVNNVTTAMTTHNVHHQHSSSLNIPNVVGGLSPQLSGTPNLASPPLVGSVNSSPHLENTANNHNTSMDDELWYMKNQSVSPNGLMPSSNNMGGGNGTTTGLLQPNANPSSSSPNMSNNHTTLSGTSPIPSSSSLNPANFAKKNSLDITYSHNIDHALKTISKNSTTLSLKQAENRRGSSSSNISDTSMTGLLVANKKVIEISSRDRATSNVSGESKLSELDKALSLAVPTSSFYEKYPSSPSVKFLKILKLFMMIVFILHVVLSVMDIICMLAFYLWEFFGSNVMSGFFPSLDVYPTVAFSISLAFSVSMVTFAGVNFVLILVFTYVLYFHPDHDDAIKSAILGHPMPSSQNIGPMKVALETIEENKNRSLICTAVLLCHVFVAAYVAIYPLFYYSMLMQGMSFLYQIIFYFGRRIGTMCAILSIYLLYVPFFKMYHGITKIQTTKNKKIALFR</sequence>
<keyword evidence="4" id="KW-1185">Reference proteome</keyword>
<organism evidence="3 4">
    <name type="scientific">Naegleria fowleri</name>
    <name type="common">Brain eating amoeba</name>
    <dbReference type="NCBI Taxonomy" id="5763"/>
    <lineage>
        <taxon>Eukaryota</taxon>
        <taxon>Discoba</taxon>
        <taxon>Heterolobosea</taxon>
        <taxon>Tetramitia</taxon>
        <taxon>Eutetramitia</taxon>
        <taxon>Vahlkampfiidae</taxon>
        <taxon>Naegleria</taxon>
    </lineage>
</organism>
<keyword evidence="2" id="KW-1133">Transmembrane helix</keyword>
<feature type="transmembrane region" description="Helical" evidence="2">
    <location>
        <begin position="670"/>
        <end position="692"/>
    </location>
</feature>
<evidence type="ECO:0000256" key="2">
    <source>
        <dbReference type="SAM" id="Phobius"/>
    </source>
</evidence>
<dbReference type="VEuPathDB" id="AmoebaDB:NF0033980"/>
<evidence type="ECO:0000256" key="1">
    <source>
        <dbReference type="SAM" id="MobiDB-lite"/>
    </source>
</evidence>
<reference evidence="3 4" key="1">
    <citation type="journal article" date="2019" name="Sci. Rep.">
        <title>Nanopore sequencing improves the draft genome of the human pathogenic amoeba Naegleria fowleri.</title>
        <authorList>
            <person name="Liechti N."/>
            <person name="Schurch N."/>
            <person name="Bruggmann R."/>
            <person name="Wittwer M."/>
        </authorList>
    </citation>
    <scope>NUCLEOTIDE SEQUENCE [LARGE SCALE GENOMIC DNA]</scope>
    <source>
        <strain evidence="3 4">ATCC 30894</strain>
    </source>
</reference>
<feature type="region of interest" description="Disordered" evidence="1">
    <location>
        <begin position="261"/>
        <end position="298"/>
    </location>
</feature>
<feature type="transmembrane region" description="Helical" evidence="2">
    <location>
        <begin position="163"/>
        <end position="181"/>
    </location>
</feature>
<evidence type="ECO:0000313" key="4">
    <source>
        <dbReference type="Proteomes" id="UP000444721"/>
    </source>
</evidence>
<dbReference type="Proteomes" id="UP000444721">
    <property type="component" value="Unassembled WGS sequence"/>
</dbReference>
<feature type="transmembrane region" description="Helical" evidence="2">
    <location>
        <begin position="550"/>
        <end position="576"/>
    </location>
</feature>
<gene>
    <name evidence="3" type="ORF">FDP41_008368</name>
</gene>
<feature type="compositionally biased region" description="Low complexity" evidence="1">
    <location>
        <begin position="397"/>
        <end position="433"/>
    </location>
</feature>
<dbReference type="VEuPathDB" id="AmoebaDB:FDP41_008368"/>
<feature type="transmembrane region" description="Helical" evidence="2">
    <location>
        <begin position="125"/>
        <end position="151"/>
    </location>
</feature>
<feature type="transmembrane region" description="Helical" evidence="2">
    <location>
        <begin position="596"/>
        <end position="629"/>
    </location>
</feature>